<evidence type="ECO:0000256" key="5">
    <source>
        <dbReference type="ARBA" id="ARBA00022764"/>
    </source>
</evidence>
<keyword evidence="9" id="KW-0282">Flagellum</keyword>
<dbReference type="PANTHER" id="PTHR36307:SF1">
    <property type="entry name" value="FLAGELLA BASAL BODY P-RING FORMATION PROTEIN FLGA"/>
    <property type="match status" value="1"/>
</dbReference>
<evidence type="ECO:0000256" key="7">
    <source>
        <dbReference type="RuleBase" id="RU362063"/>
    </source>
</evidence>
<dbReference type="EMBL" id="JBHRTL010000006">
    <property type="protein sequence ID" value="MFC3155152.1"/>
    <property type="molecule type" value="Genomic_DNA"/>
</dbReference>
<dbReference type="Proteomes" id="UP001595548">
    <property type="component" value="Unassembled WGS sequence"/>
</dbReference>
<keyword evidence="10" id="KW-1185">Reference proteome</keyword>
<keyword evidence="9" id="KW-0966">Cell projection</keyword>
<keyword evidence="5 7" id="KW-0574">Periplasm</keyword>
<feature type="domain" description="SAF" evidence="8">
    <location>
        <begin position="115"/>
        <end position="177"/>
    </location>
</feature>
<dbReference type="NCBIfam" id="TIGR03170">
    <property type="entry name" value="flgA_cterm"/>
    <property type="match status" value="1"/>
</dbReference>
<keyword evidence="4 7" id="KW-0732">Signal</keyword>
<dbReference type="InterPro" id="IPR041231">
    <property type="entry name" value="FlgA_N"/>
</dbReference>
<keyword evidence="9" id="KW-0969">Cilium</keyword>
<dbReference type="InterPro" id="IPR017585">
    <property type="entry name" value="SAF_FlgA"/>
</dbReference>
<dbReference type="Gene3D" id="3.90.1210.10">
    <property type="entry name" value="Antifreeze-like/N-acetylneuraminic acid synthase C-terminal domain"/>
    <property type="match status" value="1"/>
</dbReference>
<protein>
    <recommendedName>
        <fullName evidence="3 7">Flagella basal body P-ring formation protein FlgA</fullName>
    </recommendedName>
</protein>
<evidence type="ECO:0000313" key="9">
    <source>
        <dbReference type="EMBL" id="MFC3155152.1"/>
    </source>
</evidence>
<dbReference type="Pfam" id="PF17656">
    <property type="entry name" value="ChapFlgA_N"/>
    <property type="match status" value="1"/>
</dbReference>
<feature type="chain" id="PRO_5044973409" description="Flagella basal body P-ring formation protein FlgA" evidence="7">
    <location>
        <begin position="28"/>
        <end position="240"/>
    </location>
</feature>
<comment type="caution">
    <text evidence="9">The sequence shown here is derived from an EMBL/GenBank/DDBJ whole genome shotgun (WGS) entry which is preliminary data.</text>
</comment>
<dbReference type="SMART" id="SM00858">
    <property type="entry name" value="SAF"/>
    <property type="match status" value="1"/>
</dbReference>
<comment type="similarity">
    <text evidence="2 7">Belongs to the FlgA family.</text>
</comment>
<organism evidence="9 10">
    <name type="scientific">Gilvimarinus japonicus</name>
    <dbReference type="NCBI Taxonomy" id="1796469"/>
    <lineage>
        <taxon>Bacteria</taxon>
        <taxon>Pseudomonadati</taxon>
        <taxon>Pseudomonadota</taxon>
        <taxon>Gammaproteobacteria</taxon>
        <taxon>Cellvibrionales</taxon>
        <taxon>Cellvibrionaceae</taxon>
        <taxon>Gilvimarinus</taxon>
    </lineage>
</organism>
<reference evidence="10" key="1">
    <citation type="journal article" date="2019" name="Int. J. Syst. Evol. Microbiol.">
        <title>The Global Catalogue of Microorganisms (GCM) 10K type strain sequencing project: providing services to taxonomists for standard genome sequencing and annotation.</title>
        <authorList>
            <consortium name="The Broad Institute Genomics Platform"/>
            <consortium name="The Broad Institute Genome Sequencing Center for Infectious Disease"/>
            <person name="Wu L."/>
            <person name="Ma J."/>
        </authorList>
    </citation>
    <scope>NUCLEOTIDE SEQUENCE [LARGE SCALE GENOMIC DNA]</scope>
    <source>
        <strain evidence="10">KCTC 52141</strain>
    </source>
</reference>
<dbReference type="RefSeq" id="WP_382415706.1">
    <property type="nucleotide sequence ID" value="NZ_AP031500.1"/>
</dbReference>
<sequence length="240" mass="25747">MIRQRLTSRLPCAVAVIAALAAGSLEAAQQDLGQLKAAAKHFLEQRYTQQHTATTDSEVSVADLDPRLRLTSCSAPLTFSVRDIGDNGGAISVKAQCEGEQPWSLYLSAQVDVYREILVAAVPLGRGTLIDSSVITHQRLNTSTLRQGYLTSANQVLGQQLRRSIDAGEPLREGVLEQPLAVERGDIVTLESTSGTIQVATQAEALSSGRVGEQIRVRNTSSERVVRANILGEGRVGANF</sequence>
<proteinExistence type="inferred from homology"/>
<evidence type="ECO:0000256" key="3">
    <source>
        <dbReference type="ARBA" id="ARBA00014754"/>
    </source>
</evidence>
<dbReference type="Pfam" id="PF13144">
    <property type="entry name" value="ChapFlgA"/>
    <property type="match status" value="1"/>
</dbReference>
<evidence type="ECO:0000256" key="1">
    <source>
        <dbReference type="ARBA" id="ARBA00004418"/>
    </source>
</evidence>
<comment type="subcellular location">
    <subcellularLocation>
        <location evidence="1 7">Periplasm</location>
    </subcellularLocation>
</comment>
<dbReference type="InterPro" id="IPR039246">
    <property type="entry name" value="Flagellar_FlgA"/>
</dbReference>
<dbReference type="InterPro" id="IPR013974">
    <property type="entry name" value="SAF"/>
</dbReference>
<dbReference type="PANTHER" id="PTHR36307">
    <property type="entry name" value="FLAGELLA BASAL BODY P-RING FORMATION PROTEIN FLGA"/>
    <property type="match status" value="1"/>
</dbReference>
<evidence type="ECO:0000256" key="4">
    <source>
        <dbReference type="ARBA" id="ARBA00022729"/>
    </source>
</evidence>
<comment type="function">
    <text evidence="6 7">Involved in the assembly process of the P-ring formation. It may associate with FlgF on the rod constituting a structure essential for the P-ring assembly or may act as a modulator protein for the P-ring assembly.</text>
</comment>
<gene>
    <name evidence="9" type="primary">flgA</name>
    <name evidence="9" type="ORF">ACFOEB_08055</name>
</gene>
<keyword evidence="7" id="KW-1005">Bacterial flagellum biogenesis</keyword>
<evidence type="ECO:0000256" key="6">
    <source>
        <dbReference type="ARBA" id="ARBA00025643"/>
    </source>
</evidence>
<accession>A0ABV7HU49</accession>
<evidence type="ECO:0000256" key="2">
    <source>
        <dbReference type="ARBA" id="ARBA00010474"/>
    </source>
</evidence>
<dbReference type="Gene3D" id="2.30.30.760">
    <property type="match status" value="1"/>
</dbReference>
<evidence type="ECO:0000313" key="10">
    <source>
        <dbReference type="Proteomes" id="UP001595548"/>
    </source>
</evidence>
<name>A0ABV7HU49_9GAMM</name>
<evidence type="ECO:0000259" key="8">
    <source>
        <dbReference type="SMART" id="SM00858"/>
    </source>
</evidence>
<feature type="signal peptide" evidence="7">
    <location>
        <begin position="1"/>
        <end position="27"/>
    </location>
</feature>
<dbReference type="CDD" id="cd11614">
    <property type="entry name" value="SAF_CpaB_FlgA_like"/>
    <property type="match status" value="1"/>
</dbReference>